<evidence type="ECO:0000313" key="3">
    <source>
        <dbReference type="Proteomes" id="UP000021816"/>
    </source>
</evidence>
<protein>
    <submittedName>
        <fullName evidence="2">HEPN domain protein</fullName>
    </submittedName>
</protein>
<organism evidence="2 3">
    <name type="scientific">Candidatus Accumulibacter appositus</name>
    <dbReference type="NCBI Taxonomy" id="1454003"/>
    <lineage>
        <taxon>Bacteria</taxon>
        <taxon>Pseudomonadati</taxon>
        <taxon>Pseudomonadota</taxon>
        <taxon>Betaproteobacteria</taxon>
        <taxon>Candidatus Accumulibacter</taxon>
    </lineage>
</organism>
<name>A0A011NG57_9PROT</name>
<dbReference type="Gene3D" id="1.20.120.330">
    <property type="entry name" value="Nucleotidyltransferases domain 2"/>
    <property type="match status" value="1"/>
</dbReference>
<dbReference type="EMBL" id="JEMX01000019">
    <property type="protein sequence ID" value="EXI81693.1"/>
    <property type="molecule type" value="Genomic_DNA"/>
</dbReference>
<proteinExistence type="predicted"/>
<dbReference type="AlphaFoldDB" id="A0A011NG57"/>
<gene>
    <name evidence="2" type="ORF">AW10_01000</name>
</gene>
<dbReference type="Pfam" id="PF05168">
    <property type="entry name" value="HEPN"/>
    <property type="match status" value="1"/>
</dbReference>
<evidence type="ECO:0000313" key="2">
    <source>
        <dbReference type="EMBL" id="EXI81693.1"/>
    </source>
</evidence>
<accession>A0A011NG57</accession>
<dbReference type="SUPFAM" id="SSF81593">
    <property type="entry name" value="Nucleotidyltransferase substrate binding subunit/domain"/>
    <property type="match status" value="1"/>
</dbReference>
<dbReference type="PATRIC" id="fig|1454003.3.peg.1034"/>
<feature type="domain" description="HEPN" evidence="1">
    <location>
        <begin position="11"/>
        <end position="109"/>
    </location>
</feature>
<dbReference type="Proteomes" id="UP000021816">
    <property type="component" value="Unassembled WGS sequence"/>
</dbReference>
<evidence type="ECO:0000259" key="1">
    <source>
        <dbReference type="Pfam" id="PF05168"/>
    </source>
</evidence>
<dbReference type="InterPro" id="IPR007842">
    <property type="entry name" value="HEPN_dom"/>
</dbReference>
<reference evidence="2 3" key="1">
    <citation type="submission" date="2014-02" db="EMBL/GenBank/DDBJ databases">
        <title>Expanding our view of genomic diversity in Candidatus Accumulibacter clades.</title>
        <authorList>
            <person name="Skennerton C.T."/>
            <person name="Barr J.J."/>
            <person name="Slater F.R."/>
            <person name="Bond P.L."/>
            <person name="Tyson G.W."/>
        </authorList>
    </citation>
    <scope>NUCLEOTIDE SEQUENCE [LARGE SCALE GENOMIC DNA]</scope>
    <source>
        <strain evidence="3">BA-92</strain>
    </source>
</reference>
<comment type="caution">
    <text evidence="2">The sequence shown here is derived from an EMBL/GenBank/DDBJ whole genome shotgun (WGS) entry which is preliminary data.</text>
</comment>
<sequence length="136" mass="15244">MRCVSIEHALALLARAKDDLYVLRRLRDDPEAPAWVLGFHAQQAVEKAVKAVLSGCELLYPRTHNLVMLSELLRNAPCSLPPDVEEFGCLTPFGVVLRYEDVIDDQSPAVDAVWCEALVTRTIDWAVQRLSEKDAQ</sequence>